<dbReference type="Proteomes" id="UP000584867">
    <property type="component" value="Unassembled WGS sequence"/>
</dbReference>
<proteinExistence type="predicted"/>
<gene>
    <name evidence="3" type="ORF">HDF15_000846</name>
</gene>
<dbReference type="PROSITE" id="PS51257">
    <property type="entry name" value="PROKAR_LIPOPROTEIN"/>
    <property type="match status" value="1"/>
</dbReference>
<evidence type="ECO:0000313" key="4">
    <source>
        <dbReference type="Proteomes" id="UP000584867"/>
    </source>
</evidence>
<feature type="chain" id="PRO_5030847252" description="Lipoprotein" evidence="2">
    <location>
        <begin position="18"/>
        <end position="95"/>
    </location>
</feature>
<evidence type="ECO:0000256" key="2">
    <source>
        <dbReference type="SAM" id="SignalP"/>
    </source>
</evidence>
<feature type="region of interest" description="Disordered" evidence="1">
    <location>
        <begin position="49"/>
        <end position="76"/>
    </location>
</feature>
<reference evidence="3 4" key="1">
    <citation type="submission" date="2020-08" db="EMBL/GenBank/DDBJ databases">
        <title>Genomic Encyclopedia of Type Strains, Phase IV (KMG-V): Genome sequencing to study the core and pangenomes of soil and plant-associated prokaryotes.</title>
        <authorList>
            <person name="Whitman W."/>
        </authorList>
    </citation>
    <scope>NUCLEOTIDE SEQUENCE [LARGE SCALE GENOMIC DNA]</scope>
    <source>
        <strain evidence="3 4">X5P3</strain>
    </source>
</reference>
<sequence length="95" mass="10030">MKPFLSTVVLASCIALAGCHGKQVDVTALQQQYQQAHKQYVDDCVSPMTSGASAALSGKTAKAPTPKQEALQQQKCDQEAKKAGALQQQLQAASQ</sequence>
<dbReference type="RefSeq" id="WP_184253032.1">
    <property type="nucleotide sequence ID" value="NZ_JACHIO010000003.1"/>
</dbReference>
<organism evidence="3 4">
    <name type="scientific">Granulicella mallensis</name>
    <dbReference type="NCBI Taxonomy" id="940614"/>
    <lineage>
        <taxon>Bacteria</taxon>
        <taxon>Pseudomonadati</taxon>
        <taxon>Acidobacteriota</taxon>
        <taxon>Terriglobia</taxon>
        <taxon>Terriglobales</taxon>
        <taxon>Acidobacteriaceae</taxon>
        <taxon>Granulicella</taxon>
    </lineage>
</organism>
<feature type="signal peptide" evidence="2">
    <location>
        <begin position="1"/>
        <end position="17"/>
    </location>
</feature>
<protein>
    <recommendedName>
        <fullName evidence="5">Lipoprotein</fullName>
    </recommendedName>
</protein>
<evidence type="ECO:0000256" key="1">
    <source>
        <dbReference type="SAM" id="MobiDB-lite"/>
    </source>
</evidence>
<name>A0A7W7ZNN0_9BACT</name>
<accession>A0A7W7ZNN0</accession>
<evidence type="ECO:0000313" key="3">
    <source>
        <dbReference type="EMBL" id="MBB5062516.1"/>
    </source>
</evidence>
<evidence type="ECO:0008006" key="5">
    <source>
        <dbReference type="Google" id="ProtNLM"/>
    </source>
</evidence>
<keyword evidence="2" id="KW-0732">Signal</keyword>
<comment type="caution">
    <text evidence="3">The sequence shown here is derived from an EMBL/GenBank/DDBJ whole genome shotgun (WGS) entry which is preliminary data.</text>
</comment>
<dbReference type="EMBL" id="JACHIO010000003">
    <property type="protein sequence ID" value="MBB5062516.1"/>
    <property type="molecule type" value="Genomic_DNA"/>
</dbReference>
<dbReference type="AlphaFoldDB" id="A0A7W7ZNN0"/>